<evidence type="ECO:0000259" key="2">
    <source>
        <dbReference type="Pfam" id="PF20956"/>
    </source>
</evidence>
<dbReference type="Proteomes" id="UP000031847">
    <property type="component" value="Unassembled WGS sequence"/>
</dbReference>
<dbReference type="Pfam" id="PF20956">
    <property type="entry name" value="DUF4931_C"/>
    <property type="match status" value="1"/>
</dbReference>
<keyword evidence="3" id="KW-0548">Nucleotidyltransferase</keyword>
<feature type="domain" description="DUF4931" evidence="2">
    <location>
        <begin position="154"/>
        <end position="269"/>
    </location>
</feature>
<dbReference type="Gene3D" id="3.30.428.10">
    <property type="entry name" value="HIT-like"/>
    <property type="match status" value="1"/>
</dbReference>
<sequence>MNKKSSQKKWYNVIMIKHSENPLVFNTAIGTKKRNETVVPKEVLCPFCDVENLTGILKTSDHKIWLKNKFPTLKNSMMTVIIESDEHLGDISTYGVEENREVFSFAFECWDEMIQSGKYQSVLMFKNFGPRSGGTLRHPHLQVVGLEETDGYAQIAKENFEGVEIRKNGLTVTLSTRPIMGFVEFNVIISELENVEKLADNVHGITSYLMTDYMNGRCDSYNLFFHHFDDKYICKIVPRFITSPYFIGYKIPQVNGIEALEGIADEIRNRLDKKY</sequence>
<dbReference type="InterPro" id="IPR049285">
    <property type="entry name" value="DUF4931_C"/>
</dbReference>
<dbReference type="InterPro" id="IPR046322">
    <property type="entry name" value="DUF4931"/>
</dbReference>
<dbReference type="Pfam" id="PF16285">
    <property type="entry name" value="DUF4931_N"/>
    <property type="match status" value="1"/>
</dbReference>
<name>A0A0B8R0T0_LACLL</name>
<comment type="caution">
    <text evidence="3">The sequence shown here is derived from an EMBL/GenBank/DDBJ whole genome shotgun (WGS) entry which is preliminary data.</text>
</comment>
<dbReference type="AlphaFoldDB" id="A0A0B8R0T0"/>
<evidence type="ECO:0000259" key="1">
    <source>
        <dbReference type="Pfam" id="PF16285"/>
    </source>
</evidence>
<dbReference type="InterPro" id="IPR036265">
    <property type="entry name" value="HIT-like_sf"/>
</dbReference>
<feature type="domain" description="DUF4931" evidence="1">
    <location>
        <begin position="25"/>
        <end position="148"/>
    </location>
</feature>
<gene>
    <name evidence="3" type="ORF">JCM5805K_0963</name>
</gene>
<accession>A0A0B8R0T0</accession>
<reference evidence="3 4" key="1">
    <citation type="submission" date="2015-01" db="EMBL/GenBank/DDBJ databases">
        <title>Lactococcus lactis subsp.lactis JCM 5805 whole genome shotgun sequence.</title>
        <authorList>
            <person name="Fujii T."/>
            <person name="Tomita Y."/>
            <person name="Ikushima S."/>
            <person name="Fujiwara D."/>
        </authorList>
    </citation>
    <scope>NUCLEOTIDE SEQUENCE [LARGE SCALE GENOMIC DNA]</scope>
    <source>
        <strain evidence="3 4">JCM 5805</strain>
    </source>
</reference>
<evidence type="ECO:0000313" key="3">
    <source>
        <dbReference type="EMBL" id="GAM79854.1"/>
    </source>
</evidence>
<evidence type="ECO:0000313" key="4">
    <source>
        <dbReference type="Proteomes" id="UP000031847"/>
    </source>
</evidence>
<organism evidence="3 4">
    <name type="scientific">Lactococcus lactis subsp. lactis</name>
    <name type="common">Streptococcus lactis</name>
    <dbReference type="NCBI Taxonomy" id="1360"/>
    <lineage>
        <taxon>Bacteria</taxon>
        <taxon>Bacillati</taxon>
        <taxon>Bacillota</taxon>
        <taxon>Bacilli</taxon>
        <taxon>Lactobacillales</taxon>
        <taxon>Streptococcaceae</taxon>
        <taxon>Lactococcus</taxon>
    </lineage>
</organism>
<dbReference type="PIRSF" id="PIRSF031505">
    <property type="entry name" value="GalT_short"/>
    <property type="match status" value="1"/>
</dbReference>
<protein>
    <submittedName>
        <fullName evidence="3">Galactose-1-phosphate uridylyltransferase</fullName>
    </submittedName>
</protein>
<dbReference type="EMBL" id="BBSI01000017">
    <property type="protein sequence ID" value="GAM79854.1"/>
    <property type="molecule type" value="Genomic_DNA"/>
</dbReference>
<dbReference type="SUPFAM" id="SSF54197">
    <property type="entry name" value="HIT-like"/>
    <property type="match status" value="1"/>
</dbReference>
<dbReference type="InterPro" id="IPR012361">
    <property type="entry name" value="GalT_short"/>
</dbReference>
<dbReference type="GO" id="GO:0016779">
    <property type="term" value="F:nucleotidyltransferase activity"/>
    <property type="evidence" value="ECO:0007669"/>
    <property type="project" value="UniProtKB-KW"/>
</dbReference>
<keyword evidence="3" id="KW-0808">Transferase</keyword>
<proteinExistence type="predicted"/>